<feature type="compositionally biased region" description="Low complexity" evidence="1">
    <location>
        <begin position="421"/>
        <end position="436"/>
    </location>
</feature>
<evidence type="ECO:0000256" key="1">
    <source>
        <dbReference type="SAM" id="MobiDB-lite"/>
    </source>
</evidence>
<accession>A0A5C3MFB3</accession>
<proteinExistence type="predicted"/>
<evidence type="ECO:0000313" key="3">
    <source>
        <dbReference type="Proteomes" id="UP000308652"/>
    </source>
</evidence>
<name>A0A5C3MFB3_9AGAR</name>
<feature type="compositionally biased region" description="Low complexity" evidence="1">
    <location>
        <begin position="282"/>
        <end position="294"/>
    </location>
</feature>
<dbReference type="Proteomes" id="UP000308652">
    <property type="component" value="Unassembled WGS sequence"/>
</dbReference>
<reference evidence="2 3" key="1">
    <citation type="journal article" date="2019" name="Nat. Ecol. Evol.">
        <title>Megaphylogeny resolves global patterns of mushroom evolution.</title>
        <authorList>
            <person name="Varga T."/>
            <person name="Krizsan K."/>
            <person name="Foldi C."/>
            <person name="Dima B."/>
            <person name="Sanchez-Garcia M."/>
            <person name="Sanchez-Ramirez S."/>
            <person name="Szollosi G.J."/>
            <person name="Szarkandi J.G."/>
            <person name="Papp V."/>
            <person name="Albert L."/>
            <person name="Andreopoulos W."/>
            <person name="Angelini C."/>
            <person name="Antonin V."/>
            <person name="Barry K.W."/>
            <person name="Bougher N.L."/>
            <person name="Buchanan P."/>
            <person name="Buyck B."/>
            <person name="Bense V."/>
            <person name="Catcheside P."/>
            <person name="Chovatia M."/>
            <person name="Cooper J."/>
            <person name="Damon W."/>
            <person name="Desjardin D."/>
            <person name="Finy P."/>
            <person name="Geml J."/>
            <person name="Haridas S."/>
            <person name="Hughes K."/>
            <person name="Justo A."/>
            <person name="Karasinski D."/>
            <person name="Kautmanova I."/>
            <person name="Kiss B."/>
            <person name="Kocsube S."/>
            <person name="Kotiranta H."/>
            <person name="LaButti K.M."/>
            <person name="Lechner B.E."/>
            <person name="Liimatainen K."/>
            <person name="Lipzen A."/>
            <person name="Lukacs Z."/>
            <person name="Mihaltcheva S."/>
            <person name="Morgado L.N."/>
            <person name="Niskanen T."/>
            <person name="Noordeloos M.E."/>
            <person name="Ohm R.A."/>
            <person name="Ortiz-Santana B."/>
            <person name="Ovrebo C."/>
            <person name="Racz N."/>
            <person name="Riley R."/>
            <person name="Savchenko A."/>
            <person name="Shiryaev A."/>
            <person name="Soop K."/>
            <person name="Spirin V."/>
            <person name="Szebenyi C."/>
            <person name="Tomsovsky M."/>
            <person name="Tulloss R.E."/>
            <person name="Uehling J."/>
            <person name="Grigoriev I.V."/>
            <person name="Vagvolgyi C."/>
            <person name="Papp T."/>
            <person name="Martin F.M."/>
            <person name="Miettinen O."/>
            <person name="Hibbett D.S."/>
            <person name="Nagy L.G."/>
        </authorList>
    </citation>
    <scope>NUCLEOTIDE SEQUENCE [LARGE SCALE GENOMIC DNA]</scope>
    <source>
        <strain evidence="2 3">CBS 166.37</strain>
    </source>
</reference>
<sequence>MISDHLRTIPKLDKQSFISTYVQTQKAFAKEHSVEGHSFATLWTNDNKPKPTTILPHDVKAAGCEEYRDYGFNTPVLKPRKMQKSNTVLTESKELKKAIRETKQTQNTVDVTITDAKSNKSRTRQSHLPPKSTQKLKPSQKRAIAPELDANGHIDRLAERRERKRIKRDIIKPKEISYVADKIDPDDENKKRKGKKGKLNVALGFALMHGFSASNVGKKRLTMQPPLQTAGVFGKGKASAKTATVKKSLKKGRYNDGFSEMKFLNSFPTKGGKRSFQDSTESISDASSHSNSSSVHYPPLSPKQQVSPTHKRCTKTRSDKENKSISSRSPRETKRKRVNPDSELHTTIASSDRIGSIVWDIEKEGFELPPTALSERRQETVILSARNLPWMHKDLRVSNAHEKLTRTLLSAGGQKSFDEMSSISSSSISPSQSASQCPNPVLPRPLMIACDSKYFQPSVPDTANVDIEPQIRHVSDPEIVDEGDNKDHSRFPGTSKEGELLAVASTVSDPKNCFLPSNSETRPDIQKTAILGGSVVAPPNSMGESHACSHDIDSAGQGAHIHHFSNVHIPIIPPKSRPDSVLQEQLFSAVHRDLPHNASHIPKTVSSGQAEWLEFDQFRSAWDSDPQLDVDCFDEYRTYGNDIDGSSNLGFEDYTYTAEEIYIPDVVQLDEDLRRYRDFGPYDLGITPTNDHPDHRVVLDHLDEYGNFDPVDFSGLFNSQNHESCDMNEMEETYGHRQLPFSAELPYIFYQPPSPSSTFRNINYVECDDLESTYEDNTDIMSVSSYDSFADSVGPDEDSEIHHLSALRFLQGKELLHGYAEMQQNQRQTHQQTRISTTEADVAKTLKHHWLPQKF</sequence>
<feature type="region of interest" description="Disordered" evidence="1">
    <location>
        <begin position="419"/>
        <end position="438"/>
    </location>
</feature>
<feature type="region of interest" description="Disordered" evidence="1">
    <location>
        <begin position="115"/>
        <end position="141"/>
    </location>
</feature>
<dbReference type="OrthoDB" id="2537141at2759"/>
<organism evidence="2 3">
    <name type="scientific">Crucibulum laeve</name>
    <dbReference type="NCBI Taxonomy" id="68775"/>
    <lineage>
        <taxon>Eukaryota</taxon>
        <taxon>Fungi</taxon>
        <taxon>Dikarya</taxon>
        <taxon>Basidiomycota</taxon>
        <taxon>Agaricomycotina</taxon>
        <taxon>Agaricomycetes</taxon>
        <taxon>Agaricomycetidae</taxon>
        <taxon>Agaricales</taxon>
        <taxon>Agaricineae</taxon>
        <taxon>Nidulariaceae</taxon>
        <taxon>Crucibulum</taxon>
    </lineage>
</organism>
<dbReference type="EMBL" id="ML213591">
    <property type="protein sequence ID" value="TFK43607.1"/>
    <property type="molecule type" value="Genomic_DNA"/>
</dbReference>
<dbReference type="AlphaFoldDB" id="A0A5C3MFB3"/>
<gene>
    <name evidence="2" type="ORF">BDQ12DRAFT_675262</name>
</gene>
<dbReference type="STRING" id="68775.A0A5C3MFB3"/>
<evidence type="ECO:0000313" key="2">
    <source>
        <dbReference type="EMBL" id="TFK43607.1"/>
    </source>
</evidence>
<feature type="region of interest" description="Disordered" evidence="1">
    <location>
        <begin position="269"/>
        <end position="347"/>
    </location>
</feature>
<keyword evidence="3" id="KW-1185">Reference proteome</keyword>
<protein>
    <submittedName>
        <fullName evidence="2">Uncharacterized protein</fullName>
    </submittedName>
</protein>